<keyword evidence="3" id="KW-0847">Vitamin C</keyword>
<dbReference type="SUPFAM" id="SSF51197">
    <property type="entry name" value="Clavaminate synthase-like"/>
    <property type="match status" value="1"/>
</dbReference>
<dbReference type="InterPro" id="IPR005123">
    <property type="entry name" value="Oxoglu/Fe-dep_dioxygenase_dom"/>
</dbReference>
<dbReference type="EMBL" id="FWFN01000003">
    <property type="protein sequence ID" value="SLN41795.1"/>
    <property type="molecule type" value="Genomic_DNA"/>
</dbReference>
<evidence type="ECO:0000256" key="1">
    <source>
        <dbReference type="ARBA" id="ARBA00001961"/>
    </source>
</evidence>
<gene>
    <name evidence="8" type="ORF">PSM7751_01948</name>
</gene>
<dbReference type="PANTHER" id="PTHR10869">
    <property type="entry name" value="PROLYL 4-HYDROXYLASE ALPHA SUBUNIT"/>
    <property type="match status" value="1"/>
</dbReference>
<evidence type="ECO:0000256" key="2">
    <source>
        <dbReference type="ARBA" id="ARBA00022723"/>
    </source>
</evidence>
<proteinExistence type="predicted"/>
<dbReference type="PANTHER" id="PTHR10869:SF246">
    <property type="entry name" value="TRANSMEMBRANE PROLYL 4-HYDROXYLASE"/>
    <property type="match status" value="1"/>
</dbReference>
<dbReference type="Proteomes" id="UP000193963">
    <property type="component" value="Unassembled WGS sequence"/>
</dbReference>
<evidence type="ECO:0000256" key="3">
    <source>
        <dbReference type="ARBA" id="ARBA00022896"/>
    </source>
</evidence>
<name>A0A1X6Z674_9RHOB</name>
<dbReference type="RefSeq" id="WP_085887826.1">
    <property type="nucleotide sequence ID" value="NZ_FWFN01000003.1"/>
</dbReference>
<evidence type="ECO:0000256" key="5">
    <source>
        <dbReference type="ARBA" id="ARBA00023002"/>
    </source>
</evidence>
<dbReference type="GO" id="GO:0031418">
    <property type="term" value="F:L-ascorbic acid binding"/>
    <property type="evidence" value="ECO:0007669"/>
    <property type="project" value="UniProtKB-KW"/>
</dbReference>
<dbReference type="AlphaFoldDB" id="A0A1X6Z674"/>
<feature type="domain" description="Fe2OG dioxygenase" evidence="7">
    <location>
        <begin position="82"/>
        <end position="179"/>
    </location>
</feature>
<reference evidence="8 9" key="1">
    <citation type="submission" date="2017-03" db="EMBL/GenBank/DDBJ databases">
        <authorList>
            <person name="Afonso C.L."/>
            <person name="Miller P.J."/>
            <person name="Scott M.A."/>
            <person name="Spackman E."/>
            <person name="Goraichik I."/>
            <person name="Dimitrov K.M."/>
            <person name="Suarez D.L."/>
            <person name="Swayne D.E."/>
        </authorList>
    </citation>
    <scope>NUCLEOTIDE SEQUENCE [LARGE SCALE GENOMIC DNA]</scope>
    <source>
        <strain evidence="8 9">CECT 7751</strain>
    </source>
</reference>
<dbReference type="SMART" id="SM00702">
    <property type="entry name" value="P4Hc"/>
    <property type="match status" value="1"/>
</dbReference>
<dbReference type="InterPro" id="IPR044862">
    <property type="entry name" value="Pro_4_hyd_alph_FE2OG_OXY"/>
</dbReference>
<accession>A0A1X6Z674</accession>
<keyword evidence="6" id="KW-0408">Iron</keyword>
<keyword evidence="9" id="KW-1185">Reference proteome</keyword>
<dbReference type="GO" id="GO:0005506">
    <property type="term" value="F:iron ion binding"/>
    <property type="evidence" value="ECO:0007669"/>
    <property type="project" value="InterPro"/>
</dbReference>
<dbReference type="InterPro" id="IPR045054">
    <property type="entry name" value="P4HA-like"/>
</dbReference>
<protein>
    <submittedName>
        <fullName evidence="8">PKHD-type hydroxylase</fullName>
        <ecNumber evidence="8">1.14.11.-</ecNumber>
    </submittedName>
</protein>
<evidence type="ECO:0000256" key="4">
    <source>
        <dbReference type="ARBA" id="ARBA00022964"/>
    </source>
</evidence>
<dbReference type="GO" id="GO:0004656">
    <property type="term" value="F:procollagen-proline 4-dioxygenase activity"/>
    <property type="evidence" value="ECO:0007669"/>
    <property type="project" value="TreeGrafter"/>
</dbReference>
<dbReference type="EC" id="1.14.11.-" evidence="8"/>
<keyword evidence="5 8" id="KW-0560">Oxidoreductase</keyword>
<evidence type="ECO:0000313" key="9">
    <source>
        <dbReference type="Proteomes" id="UP000193963"/>
    </source>
</evidence>
<keyword evidence="2" id="KW-0479">Metal-binding</keyword>
<dbReference type="Pfam" id="PF13640">
    <property type="entry name" value="2OG-FeII_Oxy_3"/>
    <property type="match status" value="1"/>
</dbReference>
<sequence length="183" mass="20300">MITFHTVPDAFSPAECSHLIEVARAAPAADAGLVRATTEHNLRRADLVWLDDLPDTDWVMERLIALVARANREVFDFDLTDFAESPQIARYGAEREGHFTWHSDIGEGRLAARRKLTLVTQLSDPGAYQGGTLEVWMNSNLATAPLEPGTAVLFPSFALHRVTPVTEGERFSFTVWAHGAPFR</sequence>
<dbReference type="Gene3D" id="2.60.120.620">
    <property type="entry name" value="q2cbj1_9rhob like domain"/>
    <property type="match status" value="1"/>
</dbReference>
<evidence type="ECO:0000256" key="6">
    <source>
        <dbReference type="ARBA" id="ARBA00023004"/>
    </source>
</evidence>
<dbReference type="OrthoDB" id="9812472at2"/>
<dbReference type="InterPro" id="IPR006620">
    <property type="entry name" value="Pro_4_hyd_alph"/>
</dbReference>
<keyword evidence="4" id="KW-0223">Dioxygenase</keyword>
<dbReference type="PROSITE" id="PS51471">
    <property type="entry name" value="FE2OG_OXY"/>
    <property type="match status" value="1"/>
</dbReference>
<evidence type="ECO:0000313" key="8">
    <source>
        <dbReference type="EMBL" id="SLN41795.1"/>
    </source>
</evidence>
<evidence type="ECO:0000259" key="7">
    <source>
        <dbReference type="PROSITE" id="PS51471"/>
    </source>
</evidence>
<organism evidence="8 9">
    <name type="scientific">Pseudooceanicola marinus</name>
    <dbReference type="NCBI Taxonomy" id="396013"/>
    <lineage>
        <taxon>Bacteria</taxon>
        <taxon>Pseudomonadati</taxon>
        <taxon>Pseudomonadota</taxon>
        <taxon>Alphaproteobacteria</taxon>
        <taxon>Rhodobacterales</taxon>
        <taxon>Paracoccaceae</taxon>
        <taxon>Pseudooceanicola</taxon>
    </lineage>
</organism>
<comment type="cofactor">
    <cofactor evidence="1">
        <name>L-ascorbate</name>
        <dbReference type="ChEBI" id="CHEBI:38290"/>
    </cofactor>
</comment>